<accession>A0A8T3A7N7</accession>
<dbReference type="OrthoDB" id="421474at2759"/>
<dbReference type="GO" id="GO:0009507">
    <property type="term" value="C:chloroplast"/>
    <property type="evidence" value="ECO:0007669"/>
    <property type="project" value="TreeGrafter"/>
</dbReference>
<dbReference type="PANTHER" id="PTHR47721:SF2">
    <property type="entry name" value="OS01G0235100 PROTEIN"/>
    <property type="match status" value="1"/>
</dbReference>
<protein>
    <submittedName>
        <fullName evidence="1">Uncharacterized protein</fullName>
    </submittedName>
</protein>
<reference evidence="1" key="1">
    <citation type="journal article" date="2022" name="Front. Genet.">
        <title>Chromosome-Scale Assembly of the Dendrobium nobile Genome Provides Insights Into the Molecular Mechanism of the Biosynthesis of the Medicinal Active Ingredient of Dendrobium.</title>
        <authorList>
            <person name="Xu Q."/>
            <person name="Niu S.-C."/>
            <person name="Li K.-L."/>
            <person name="Zheng P.-J."/>
            <person name="Zhang X.-J."/>
            <person name="Jia Y."/>
            <person name="Liu Y."/>
            <person name="Niu Y.-X."/>
            <person name="Yu L.-H."/>
            <person name="Chen D.-F."/>
            <person name="Zhang G.-Q."/>
        </authorList>
    </citation>
    <scope>NUCLEOTIDE SEQUENCE</scope>
    <source>
        <tissue evidence="1">Leaf</tissue>
    </source>
</reference>
<sequence length="179" mass="19625">MATILLPNLLPSLPPLPFQQPSPCHSLAKNVVKSRSRNIFVSCCSSSLRDPVPIMAQDSSSSFEDTLFPELVAADGIDGSPDFRGCKTCGREEIVKRCNGEGRIQGGIATIRGFGWWPIKAFKPCPGFVASGGRYRRHGQSLDEVAFGRTERDISVKLKAMSTFTRSDCNLESTQDWVD</sequence>
<proteinExistence type="predicted"/>
<gene>
    <name evidence="1" type="ORF">KFK09_026499</name>
</gene>
<dbReference type="AlphaFoldDB" id="A0A8T3A7N7"/>
<evidence type="ECO:0000313" key="2">
    <source>
        <dbReference type="Proteomes" id="UP000829196"/>
    </source>
</evidence>
<dbReference type="PANTHER" id="PTHR47721">
    <property type="entry name" value="OS01G0235100 PROTEIN"/>
    <property type="match status" value="1"/>
</dbReference>
<dbReference type="EMBL" id="JAGYWB010000018">
    <property type="protein sequence ID" value="KAI0492230.1"/>
    <property type="molecule type" value="Genomic_DNA"/>
</dbReference>
<name>A0A8T3A7N7_DENNO</name>
<comment type="caution">
    <text evidence="1">The sequence shown here is derived from an EMBL/GenBank/DDBJ whole genome shotgun (WGS) entry which is preliminary data.</text>
</comment>
<organism evidence="1 2">
    <name type="scientific">Dendrobium nobile</name>
    <name type="common">Orchid</name>
    <dbReference type="NCBI Taxonomy" id="94219"/>
    <lineage>
        <taxon>Eukaryota</taxon>
        <taxon>Viridiplantae</taxon>
        <taxon>Streptophyta</taxon>
        <taxon>Embryophyta</taxon>
        <taxon>Tracheophyta</taxon>
        <taxon>Spermatophyta</taxon>
        <taxon>Magnoliopsida</taxon>
        <taxon>Liliopsida</taxon>
        <taxon>Asparagales</taxon>
        <taxon>Orchidaceae</taxon>
        <taxon>Epidendroideae</taxon>
        <taxon>Malaxideae</taxon>
        <taxon>Dendrobiinae</taxon>
        <taxon>Dendrobium</taxon>
    </lineage>
</organism>
<dbReference type="Proteomes" id="UP000829196">
    <property type="component" value="Unassembled WGS sequence"/>
</dbReference>
<evidence type="ECO:0000313" key="1">
    <source>
        <dbReference type="EMBL" id="KAI0492230.1"/>
    </source>
</evidence>
<keyword evidence="2" id="KW-1185">Reference proteome</keyword>